<keyword evidence="3" id="KW-1185">Reference proteome</keyword>
<dbReference type="PANTHER" id="PTHR44167:SF24">
    <property type="entry name" value="SERINE_THREONINE-PROTEIN KINASE CHK2"/>
    <property type="match status" value="1"/>
</dbReference>
<dbReference type="SMART" id="SM00220">
    <property type="entry name" value="S_TKc"/>
    <property type="match status" value="1"/>
</dbReference>
<dbReference type="SUPFAM" id="SSF56112">
    <property type="entry name" value="Protein kinase-like (PK-like)"/>
    <property type="match status" value="1"/>
</dbReference>
<dbReference type="Gene3D" id="1.10.510.10">
    <property type="entry name" value="Transferase(Phosphotransferase) domain 1"/>
    <property type="match status" value="1"/>
</dbReference>
<evidence type="ECO:0000259" key="1">
    <source>
        <dbReference type="PROSITE" id="PS50011"/>
    </source>
</evidence>
<dbReference type="PANTHER" id="PTHR44167">
    <property type="entry name" value="OVARIAN-SPECIFIC SERINE/THREONINE-PROTEIN KINASE LOK-RELATED"/>
    <property type="match status" value="1"/>
</dbReference>
<evidence type="ECO:0000313" key="2">
    <source>
        <dbReference type="EMBL" id="KAF1967683.1"/>
    </source>
</evidence>
<dbReference type="PROSITE" id="PS50011">
    <property type="entry name" value="PROTEIN_KINASE_DOM"/>
    <property type="match status" value="1"/>
</dbReference>
<dbReference type="InterPro" id="IPR000719">
    <property type="entry name" value="Prot_kinase_dom"/>
</dbReference>
<name>A0A6A5UR58_9PLEO</name>
<dbReference type="AlphaFoldDB" id="A0A6A5UR58"/>
<dbReference type="EMBL" id="ML976729">
    <property type="protein sequence ID" value="KAF1967683.1"/>
    <property type="molecule type" value="Genomic_DNA"/>
</dbReference>
<dbReference type="GO" id="GO:0044773">
    <property type="term" value="P:mitotic DNA damage checkpoint signaling"/>
    <property type="evidence" value="ECO:0007669"/>
    <property type="project" value="TreeGrafter"/>
</dbReference>
<dbReference type="GO" id="GO:0004674">
    <property type="term" value="F:protein serine/threonine kinase activity"/>
    <property type="evidence" value="ECO:0007669"/>
    <property type="project" value="TreeGrafter"/>
</dbReference>
<accession>A0A6A5UR58</accession>
<dbReference type="Pfam" id="PF00069">
    <property type="entry name" value="Pkinase"/>
    <property type="match status" value="1"/>
</dbReference>
<reference evidence="2" key="1">
    <citation type="journal article" date="2020" name="Stud. Mycol.">
        <title>101 Dothideomycetes genomes: a test case for predicting lifestyles and emergence of pathogens.</title>
        <authorList>
            <person name="Haridas S."/>
            <person name="Albert R."/>
            <person name="Binder M."/>
            <person name="Bloem J."/>
            <person name="Labutti K."/>
            <person name="Salamov A."/>
            <person name="Andreopoulos B."/>
            <person name="Baker S."/>
            <person name="Barry K."/>
            <person name="Bills G."/>
            <person name="Bluhm B."/>
            <person name="Cannon C."/>
            <person name="Castanera R."/>
            <person name="Culley D."/>
            <person name="Daum C."/>
            <person name="Ezra D."/>
            <person name="Gonzalez J."/>
            <person name="Henrissat B."/>
            <person name="Kuo A."/>
            <person name="Liang C."/>
            <person name="Lipzen A."/>
            <person name="Lutzoni F."/>
            <person name="Magnuson J."/>
            <person name="Mondo S."/>
            <person name="Nolan M."/>
            <person name="Ohm R."/>
            <person name="Pangilinan J."/>
            <person name="Park H.-J."/>
            <person name="Ramirez L."/>
            <person name="Alfaro M."/>
            <person name="Sun H."/>
            <person name="Tritt A."/>
            <person name="Yoshinaga Y."/>
            <person name="Zwiers L.-H."/>
            <person name="Turgeon B."/>
            <person name="Goodwin S."/>
            <person name="Spatafora J."/>
            <person name="Crous P."/>
            <person name="Grigoriev I."/>
        </authorList>
    </citation>
    <scope>NUCLEOTIDE SEQUENCE</scope>
    <source>
        <strain evidence="2">CBS 107.79</strain>
    </source>
</reference>
<organism evidence="2 3">
    <name type="scientific">Bimuria novae-zelandiae CBS 107.79</name>
    <dbReference type="NCBI Taxonomy" id="1447943"/>
    <lineage>
        <taxon>Eukaryota</taxon>
        <taxon>Fungi</taxon>
        <taxon>Dikarya</taxon>
        <taxon>Ascomycota</taxon>
        <taxon>Pezizomycotina</taxon>
        <taxon>Dothideomycetes</taxon>
        <taxon>Pleosporomycetidae</taxon>
        <taxon>Pleosporales</taxon>
        <taxon>Massarineae</taxon>
        <taxon>Didymosphaeriaceae</taxon>
        <taxon>Bimuria</taxon>
    </lineage>
</organism>
<dbReference type="PROSITE" id="PS00108">
    <property type="entry name" value="PROTEIN_KINASE_ST"/>
    <property type="match status" value="1"/>
</dbReference>
<protein>
    <recommendedName>
        <fullName evidence="1">Protein kinase domain-containing protein</fullName>
    </recommendedName>
</protein>
<sequence length="275" mass="31279">MSAQTLSRAVALTRVLGQSGHRYVVERILQDKPKNQGRVYLATVAPHDFKYFKDMFDDLRSSPYLHVADDACPDESVFVYKYLRDHFLCPAWNRYSHGKGIVHTDIKANNTLIEWKDQGGDITVEQVQVVGIEDAAYVPEDCVIKGRQVRNWMWRGPEAHASARVHTLSDMFSFGLVCIYAITKRVVLAADDEEIPEDIELLDIVLERQLSYFSDLEGIDAQLIAMVAADLNADNPRRPFALWQDIDPDFKDLAVQMMNVDPTRRLTANEALAHK</sequence>
<dbReference type="InterPro" id="IPR008271">
    <property type="entry name" value="Ser/Thr_kinase_AS"/>
</dbReference>
<dbReference type="OrthoDB" id="4062651at2759"/>
<dbReference type="Proteomes" id="UP000800036">
    <property type="component" value="Unassembled WGS sequence"/>
</dbReference>
<feature type="domain" description="Protein kinase" evidence="1">
    <location>
        <begin position="1"/>
        <end position="275"/>
    </location>
</feature>
<proteinExistence type="predicted"/>
<dbReference type="GO" id="GO:0005634">
    <property type="term" value="C:nucleus"/>
    <property type="evidence" value="ECO:0007669"/>
    <property type="project" value="TreeGrafter"/>
</dbReference>
<dbReference type="GO" id="GO:0005524">
    <property type="term" value="F:ATP binding"/>
    <property type="evidence" value="ECO:0007669"/>
    <property type="project" value="InterPro"/>
</dbReference>
<dbReference type="InterPro" id="IPR011009">
    <property type="entry name" value="Kinase-like_dom_sf"/>
</dbReference>
<gene>
    <name evidence="2" type="ORF">BU23DRAFT_592508</name>
</gene>
<evidence type="ECO:0000313" key="3">
    <source>
        <dbReference type="Proteomes" id="UP000800036"/>
    </source>
</evidence>